<dbReference type="EMBL" id="JAWDGP010004369">
    <property type="protein sequence ID" value="KAK3764870.1"/>
    <property type="molecule type" value="Genomic_DNA"/>
</dbReference>
<dbReference type="AlphaFoldDB" id="A0AAE0Z8X0"/>
<sequence length="102" mass="11370">MVARRPNCGVPSGQAKSSSRYDHTGHWPLLVRGPQNAIQEVSWSITCLHHCHQESVLETSRVLPSLPPASARETSLSGMTTSNQWCQQKLRPIKLVSSFIDY</sequence>
<evidence type="ECO:0000313" key="3">
    <source>
        <dbReference type="Proteomes" id="UP001283361"/>
    </source>
</evidence>
<organism evidence="2 3">
    <name type="scientific">Elysia crispata</name>
    <name type="common">lettuce slug</name>
    <dbReference type="NCBI Taxonomy" id="231223"/>
    <lineage>
        <taxon>Eukaryota</taxon>
        <taxon>Metazoa</taxon>
        <taxon>Spiralia</taxon>
        <taxon>Lophotrochozoa</taxon>
        <taxon>Mollusca</taxon>
        <taxon>Gastropoda</taxon>
        <taxon>Heterobranchia</taxon>
        <taxon>Euthyneura</taxon>
        <taxon>Panpulmonata</taxon>
        <taxon>Sacoglossa</taxon>
        <taxon>Placobranchoidea</taxon>
        <taxon>Plakobranchidae</taxon>
        <taxon>Elysia</taxon>
    </lineage>
</organism>
<keyword evidence="3" id="KW-1185">Reference proteome</keyword>
<gene>
    <name evidence="2" type="ORF">RRG08_014824</name>
</gene>
<proteinExistence type="predicted"/>
<dbReference type="Proteomes" id="UP001283361">
    <property type="component" value="Unassembled WGS sequence"/>
</dbReference>
<name>A0AAE0Z8X0_9GAST</name>
<reference evidence="2" key="1">
    <citation type="journal article" date="2023" name="G3 (Bethesda)">
        <title>A reference genome for the long-term kleptoplast-retaining sea slug Elysia crispata morphotype clarki.</title>
        <authorList>
            <person name="Eastman K.E."/>
            <person name="Pendleton A.L."/>
            <person name="Shaikh M.A."/>
            <person name="Suttiyut T."/>
            <person name="Ogas R."/>
            <person name="Tomko P."/>
            <person name="Gavelis G."/>
            <person name="Widhalm J.R."/>
            <person name="Wisecaver J.H."/>
        </authorList>
    </citation>
    <scope>NUCLEOTIDE SEQUENCE</scope>
    <source>
        <strain evidence="2">ECLA1</strain>
    </source>
</reference>
<protein>
    <submittedName>
        <fullName evidence="2">Uncharacterized protein</fullName>
    </submittedName>
</protein>
<accession>A0AAE0Z8X0</accession>
<evidence type="ECO:0000313" key="2">
    <source>
        <dbReference type="EMBL" id="KAK3764870.1"/>
    </source>
</evidence>
<evidence type="ECO:0000256" key="1">
    <source>
        <dbReference type="SAM" id="MobiDB-lite"/>
    </source>
</evidence>
<feature type="region of interest" description="Disordered" evidence="1">
    <location>
        <begin position="1"/>
        <end position="22"/>
    </location>
</feature>
<comment type="caution">
    <text evidence="2">The sequence shown here is derived from an EMBL/GenBank/DDBJ whole genome shotgun (WGS) entry which is preliminary data.</text>
</comment>